<dbReference type="EMBL" id="PCWK01000002">
    <property type="protein sequence ID" value="PIR02864.1"/>
    <property type="molecule type" value="Genomic_DNA"/>
</dbReference>
<feature type="domain" description="Translation initiation factor 3 C-terminal" evidence="5">
    <location>
        <begin position="83"/>
        <end position="165"/>
    </location>
</feature>
<dbReference type="Pfam" id="PF00707">
    <property type="entry name" value="IF3_C"/>
    <property type="match status" value="1"/>
</dbReference>
<name>A0A2H0N1U8_9BACT</name>
<accession>A0A2H0N1U8</accession>
<evidence type="ECO:0000256" key="1">
    <source>
        <dbReference type="ARBA" id="ARBA00005439"/>
    </source>
</evidence>
<dbReference type="GO" id="GO:0032790">
    <property type="term" value="P:ribosome disassembly"/>
    <property type="evidence" value="ECO:0007669"/>
    <property type="project" value="TreeGrafter"/>
</dbReference>
<dbReference type="InterPro" id="IPR019814">
    <property type="entry name" value="Translation_initiation_fac_3_N"/>
</dbReference>
<feature type="domain" description="Translation initiation factor 3 N-terminal" evidence="6">
    <location>
        <begin position="7"/>
        <end position="75"/>
    </location>
</feature>
<keyword evidence="2 7" id="KW-0396">Initiation factor</keyword>
<dbReference type="AlphaFoldDB" id="A0A2H0N1U8"/>
<dbReference type="PANTHER" id="PTHR10938:SF0">
    <property type="entry name" value="TRANSLATION INITIATION FACTOR IF-3, MITOCHONDRIAL"/>
    <property type="match status" value="1"/>
</dbReference>
<dbReference type="GO" id="GO:0043022">
    <property type="term" value="F:ribosome binding"/>
    <property type="evidence" value="ECO:0007669"/>
    <property type="project" value="TreeGrafter"/>
</dbReference>
<dbReference type="InterPro" id="IPR036788">
    <property type="entry name" value="T_IF-3_C_sf"/>
</dbReference>
<organism evidence="7 8">
    <name type="scientific">Candidatus Nealsonbacteria bacterium CG11_big_fil_rev_8_21_14_0_20_35_11</name>
    <dbReference type="NCBI Taxonomy" id="1974713"/>
    <lineage>
        <taxon>Bacteria</taxon>
        <taxon>Candidatus Nealsoniibacteriota</taxon>
    </lineage>
</organism>
<dbReference type="InterPro" id="IPR019815">
    <property type="entry name" value="Translation_initiation_fac_3_C"/>
</dbReference>
<dbReference type="GO" id="GO:0003743">
    <property type="term" value="F:translation initiation factor activity"/>
    <property type="evidence" value="ECO:0007669"/>
    <property type="project" value="UniProtKB-UniRule"/>
</dbReference>
<dbReference type="GO" id="GO:0005737">
    <property type="term" value="C:cytoplasm"/>
    <property type="evidence" value="ECO:0007669"/>
    <property type="project" value="UniProtKB-ARBA"/>
</dbReference>
<dbReference type="Gene3D" id="3.10.20.80">
    <property type="entry name" value="Translation initiation factor 3 (IF-3), N-terminal domain"/>
    <property type="match status" value="1"/>
</dbReference>
<evidence type="ECO:0000256" key="2">
    <source>
        <dbReference type="ARBA" id="ARBA00022540"/>
    </source>
</evidence>
<dbReference type="SUPFAM" id="SSF54364">
    <property type="entry name" value="Translation initiation factor IF3, N-terminal domain"/>
    <property type="match status" value="1"/>
</dbReference>
<sequence>MIKKPLINNRIRARQVRVIDQTGKQLGIMSLSEALKEAYQHNLDLIQITEKVEPPVCRLGDYGKYLYSQKKKERKGKVKKRSETKRIRLGFNISSHDLETRVKTAQKFLEKGEKVKIEMVLRGREKWLSEFGKKKFTQFLEILKSKIPIKIEMELKREPGGLSMIIFKGL</sequence>
<keyword evidence="3" id="KW-0648">Protein biosynthesis</keyword>
<evidence type="ECO:0000313" key="7">
    <source>
        <dbReference type="EMBL" id="PIR02864.1"/>
    </source>
</evidence>
<protein>
    <recommendedName>
        <fullName evidence="4">Translation initiation factor IF-3</fullName>
    </recommendedName>
</protein>
<gene>
    <name evidence="7" type="primary">infC</name>
    <name evidence="7" type="ORF">COV62_00080</name>
</gene>
<proteinExistence type="inferred from homology"/>
<dbReference type="Proteomes" id="UP000231139">
    <property type="component" value="Unassembled WGS sequence"/>
</dbReference>
<evidence type="ECO:0000256" key="3">
    <source>
        <dbReference type="ARBA" id="ARBA00022917"/>
    </source>
</evidence>
<comment type="caution">
    <text evidence="7">The sequence shown here is derived from an EMBL/GenBank/DDBJ whole genome shotgun (WGS) entry which is preliminary data.</text>
</comment>
<dbReference type="Gene3D" id="3.30.110.10">
    <property type="entry name" value="Translation initiation factor 3 (IF-3), C-terminal domain"/>
    <property type="match status" value="1"/>
</dbReference>
<dbReference type="InterPro" id="IPR036787">
    <property type="entry name" value="T_IF-3_N_sf"/>
</dbReference>
<reference evidence="7 8" key="1">
    <citation type="submission" date="2017-09" db="EMBL/GenBank/DDBJ databases">
        <title>Depth-based differentiation of microbial function through sediment-hosted aquifers and enrichment of novel symbionts in the deep terrestrial subsurface.</title>
        <authorList>
            <person name="Probst A.J."/>
            <person name="Ladd B."/>
            <person name="Jarett J.K."/>
            <person name="Geller-Mcgrath D.E."/>
            <person name="Sieber C.M."/>
            <person name="Emerson J.B."/>
            <person name="Anantharaman K."/>
            <person name="Thomas B.C."/>
            <person name="Malmstrom R."/>
            <person name="Stieglmeier M."/>
            <person name="Klingl A."/>
            <person name="Woyke T."/>
            <person name="Ryan C.M."/>
            <person name="Banfield J.F."/>
        </authorList>
    </citation>
    <scope>NUCLEOTIDE SEQUENCE [LARGE SCALE GENOMIC DNA]</scope>
    <source>
        <strain evidence="7">CG11_big_fil_rev_8_21_14_0_20_35_11</strain>
    </source>
</reference>
<evidence type="ECO:0000256" key="4">
    <source>
        <dbReference type="NCBIfam" id="TIGR00168"/>
    </source>
</evidence>
<evidence type="ECO:0000259" key="6">
    <source>
        <dbReference type="Pfam" id="PF05198"/>
    </source>
</evidence>
<dbReference type="Pfam" id="PF05198">
    <property type="entry name" value="IF3_N"/>
    <property type="match status" value="1"/>
</dbReference>
<evidence type="ECO:0000259" key="5">
    <source>
        <dbReference type="Pfam" id="PF00707"/>
    </source>
</evidence>
<comment type="similarity">
    <text evidence="1">Belongs to the IF-3 family.</text>
</comment>
<dbReference type="PANTHER" id="PTHR10938">
    <property type="entry name" value="TRANSLATION INITIATION FACTOR IF-3"/>
    <property type="match status" value="1"/>
</dbReference>
<dbReference type="SUPFAM" id="SSF55200">
    <property type="entry name" value="Translation initiation factor IF3, C-terminal domain"/>
    <property type="match status" value="1"/>
</dbReference>
<dbReference type="InterPro" id="IPR001288">
    <property type="entry name" value="Translation_initiation_fac_3"/>
</dbReference>
<evidence type="ECO:0000313" key="8">
    <source>
        <dbReference type="Proteomes" id="UP000231139"/>
    </source>
</evidence>
<dbReference type="NCBIfam" id="TIGR00168">
    <property type="entry name" value="infC"/>
    <property type="match status" value="1"/>
</dbReference>